<accession>A0A1H9TRF2</accession>
<keyword evidence="11" id="KW-1185">Reference proteome</keyword>
<keyword evidence="3" id="KW-0805">Transcription regulation</keyword>
<evidence type="ECO:0000256" key="4">
    <source>
        <dbReference type="ARBA" id="ARBA00023125"/>
    </source>
</evidence>
<dbReference type="InterPro" id="IPR016032">
    <property type="entry name" value="Sig_transdc_resp-reg_C-effctor"/>
</dbReference>
<feature type="domain" description="Response regulatory" evidence="8">
    <location>
        <begin position="1"/>
        <end position="113"/>
    </location>
</feature>
<dbReference type="CDD" id="cd17574">
    <property type="entry name" value="REC_OmpR"/>
    <property type="match status" value="1"/>
</dbReference>
<evidence type="ECO:0000256" key="2">
    <source>
        <dbReference type="ARBA" id="ARBA00023012"/>
    </source>
</evidence>
<evidence type="ECO:0000256" key="5">
    <source>
        <dbReference type="ARBA" id="ARBA00023163"/>
    </source>
</evidence>
<dbReference type="GO" id="GO:0006355">
    <property type="term" value="P:regulation of DNA-templated transcription"/>
    <property type="evidence" value="ECO:0007669"/>
    <property type="project" value="InterPro"/>
</dbReference>
<dbReference type="Pfam" id="PF00486">
    <property type="entry name" value="Trans_reg_C"/>
    <property type="match status" value="1"/>
</dbReference>
<keyword evidence="1 6" id="KW-0597">Phosphoprotein</keyword>
<reference evidence="11" key="1">
    <citation type="submission" date="2016-10" db="EMBL/GenBank/DDBJ databases">
        <authorList>
            <person name="Varghese N."/>
            <person name="Submissions S."/>
        </authorList>
    </citation>
    <scope>NUCLEOTIDE SEQUENCE [LARGE SCALE GENOMIC DNA]</scope>
    <source>
        <strain evidence="11">CGMCC 4.3525</strain>
    </source>
</reference>
<dbReference type="PROSITE" id="PS51755">
    <property type="entry name" value="OMPR_PHOB"/>
    <property type="match status" value="1"/>
</dbReference>
<dbReference type="Gene3D" id="3.40.50.2300">
    <property type="match status" value="1"/>
</dbReference>
<dbReference type="STRING" id="402600.SAMN05216188_11919"/>
<dbReference type="SMART" id="SM00448">
    <property type="entry name" value="REC"/>
    <property type="match status" value="1"/>
</dbReference>
<dbReference type="Gene3D" id="6.10.250.690">
    <property type="match status" value="1"/>
</dbReference>
<dbReference type="SUPFAM" id="SSF52172">
    <property type="entry name" value="CheY-like"/>
    <property type="match status" value="1"/>
</dbReference>
<dbReference type="Proteomes" id="UP000199352">
    <property type="component" value="Unassembled WGS sequence"/>
</dbReference>
<evidence type="ECO:0000256" key="1">
    <source>
        <dbReference type="ARBA" id="ARBA00022553"/>
    </source>
</evidence>
<dbReference type="InterPro" id="IPR011006">
    <property type="entry name" value="CheY-like_superfamily"/>
</dbReference>
<dbReference type="SUPFAM" id="SSF46894">
    <property type="entry name" value="C-terminal effector domain of the bipartite response regulators"/>
    <property type="match status" value="1"/>
</dbReference>
<dbReference type="InterPro" id="IPR036388">
    <property type="entry name" value="WH-like_DNA-bd_sf"/>
</dbReference>
<evidence type="ECO:0000256" key="7">
    <source>
        <dbReference type="PROSITE-ProRule" id="PRU01091"/>
    </source>
</evidence>
<name>A0A1H9TRF2_9PSEU</name>
<keyword evidence="2" id="KW-0902">Two-component regulatory system</keyword>
<dbReference type="SMART" id="SM00862">
    <property type="entry name" value="Trans_reg_C"/>
    <property type="match status" value="1"/>
</dbReference>
<dbReference type="FunFam" id="1.10.10.10:FF:000018">
    <property type="entry name" value="DNA-binding response regulator ResD"/>
    <property type="match status" value="1"/>
</dbReference>
<dbReference type="Pfam" id="PF00072">
    <property type="entry name" value="Response_reg"/>
    <property type="match status" value="1"/>
</dbReference>
<feature type="domain" description="OmpR/PhoB-type" evidence="9">
    <location>
        <begin position="122"/>
        <end position="221"/>
    </location>
</feature>
<dbReference type="GO" id="GO:0000156">
    <property type="term" value="F:phosphorelay response regulator activity"/>
    <property type="evidence" value="ECO:0007669"/>
    <property type="project" value="TreeGrafter"/>
</dbReference>
<dbReference type="PANTHER" id="PTHR48111:SF4">
    <property type="entry name" value="DNA-BINDING DUAL TRANSCRIPTIONAL REGULATOR OMPR"/>
    <property type="match status" value="1"/>
</dbReference>
<evidence type="ECO:0000256" key="3">
    <source>
        <dbReference type="ARBA" id="ARBA00023015"/>
    </source>
</evidence>
<feature type="DNA-binding region" description="OmpR/PhoB-type" evidence="7">
    <location>
        <begin position="122"/>
        <end position="221"/>
    </location>
</feature>
<gene>
    <name evidence="10" type="ORF">SAMN05216188_11919</name>
</gene>
<dbReference type="EMBL" id="FOFR01000019">
    <property type="protein sequence ID" value="SER99588.1"/>
    <property type="molecule type" value="Genomic_DNA"/>
</dbReference>
<proteinExistence type="predicted"/>
<protein>
    <submittedName>
        <fullName evidence="10">DNA-binding response regulator, OmpR family, contains REC and winged-helix (WHTH) domain</fullName>
    </submittedName>
</protein>
<evidence type="ECO:0000313" key="10">
    <source>
        <dbReference type="EMBL" id="SER99588.1"/>
    </source>
</evidence>
<dbReference type="AlphaFoldDB" id="A0A1H9TRF2"/>
<dbReference type="PROSITE" id="PS50110">
    <property type="entry name" value="RESPONSE_REGULATORY"/>
    <property type="match status" value="1"/>
</dbReference>
<sequence length="227" mass="25371">MLVAEDDVLQAEVIRRYLERDGYRTTFVQDGQAALSAARRLRPDLVVLDVLMPTVDGFEVCRALRRESDVLILMLTARSSEDDMLRGLGLGADDYLGKPYSPRELMARTRTLLRRAGRTPVSDVQSVGDLAVNLTLRRVTVGDRVVDCTPGEFEMLAAMTAQPGRVFTRRQLLERVGGGDRSSGERTVDVHVRNLRTKIEQDPRRPAYLVTVFGVGYKLDPGRDRAP</sequence>
<dbReference type="Gene3D" id="1.10.10.10">
    <property type="entry name" value="Winged helix-like DNA-binding domain superfamily/Winged helix DNA-binding domain"/>
    <property type="match status" value="1"/>
</dbReference>
<organism evidence="10 11">
    <name type="scientific">Lentzea xinjiangensis</name>
    <dbReference type="NCBI Taxonomy" id="402600"/>
    <lineage>
        <taxon>Bacteria</taxon>
        <taxon>Bacillati</taxon>
        <taxon>Actinomycetota</taxon>
        <taxon>Actinomycetes</taxon>
        <taxon>Pseudonocardiales</taxon>
        <taxon>Pseudonocardiaceae</taxon>
        <taxon>Lentzea</taxon>
    </lineage>
</organism>
<feature type="modified residue" description="4-aspartylphosphate" evidence="6">
    <location>
        <position position="49"/>
    </location>
</feature>
<evidence type="ECO:0000259" key="8">
    <source>
        <dbReference type="PROSITE" id="PS50110"/>
    </source>
</evidence>
<keyword evidence="5" id="KW-0804">Transcription</keyword>
<dbReference type="InterPro" id="IPR039420">
    <property type="entry name" value="WalR-like"/>
</dbReference>
<keyword evidence="4 7" id="KW-0238">DNA-binding</keyword>
<evidence type="ECO:0000259" key="9">
    <source>
        <dbReference type="PROSITE" id="PS51755"/>
    </source>
</evidence>
<dbReference type="InterPro" id="IPR001867">
    <property type="entry name" value="OmpR/PhoB-type_DNA-bd"/>
</dbReference>
<dbReference type="CDD" id="cd00383">
    <property type="entry name" value="trans_reg_C"/>
    <property type="match status" value="1"/>
</dbReference>
<dbReference type="GO" id="GO:0000976">
    <property type="term" value="F:transcription cis-regulatory region binding"/>
    <property type="evidence" value="ECO:0007669"/>
    <property type="project" value="TreeGrafter"/>
</dbReference>
<dbReference type="GO" id="GO:0005829">
    <property type="term" value="C:cytosol"/>
    <property type="evidence" value="ECO:0007669"/>
    <property type="project" value="TreeGrafter"/>
</dbReference>
<evidence type="ECO:0000256" key="6">
    <source>
        <dbReference type="PROSITE-ProRule" id="PRU00169"/>
    </source>
</evidence>
<dbReference type="PANTHER" id="PTHR48111">
    <property type="entry name" value="REGULATOR OF RPOS"/>
    <property type="match status" value="1"/>
</dbReference>
<dbReference type="InterPro" id="IPR001789">
    <property type="entry name" value="Sig_transdc_resp-reg_receiver"/>
</dbReference>
<dbReference type="GO" id="GO:0032993">
    <property type="term" value="C:protein-DNA complex"/>
    <property type="evidence" value="ECO:0007669"/>
    <property type="project" value="TreeGrafter"/>
</dbReference>
<evidence type="ECO:0000313" key="11">
    <source>
        <dbReference type="Proteomes" id="UP000199352"/>
    </source>
</evidence>